<evidence type="ECO:0000256" key="3">
    <source>
        <dbReference type="ARBA" id="ARBA00022741"/>
    </source>
</evidence>
<dbReference type="GO" id="GO:0007094">
    <property type="term" value="P:mitotic spindle assembly checkpoint signaling"/>
    <property type="evidence" value="ECO:0007669"/>
    <property type="project" value="TreeGrafter"/>
</dbReference>
<organism evidence="9 10">
    <name type="scientific">Papilio xuthus</name>
    <name type="common">Asian swallowtail butterfly</name>
    <dbReference type="NCBI Taxonomy" id="66420"/>
    <lineage>
        <taxon>Eukaryota</taxon>
        <taxon>Metazoa</taxon>
        <taxon>Ecdysozoa</taxon>
        <taxon>Arthropoda</taxon>
        <taxon>Hexapoda</taxon>
        <taxon>Insecta</taxon>
        <taxon>Pterygota</taxon>
        <taxon>Neoptera</taxon>
        <taxon>Endopterygota</taxon>
        <taxon>Lepidoptera</taxon>
        <taxon>Glossata</taxon>
        <taxon>Ditrysia</taxon>
        <taxon>Papilionoidea</taxon>
        <taxon>Papilionidae</taxon>
        <taxon>Papilioninae</taxon>
        <taxon>Papilio</taxon>
    </lineage>
</organism>
<dbReference type="Gene3D" id="3.30.200.20">
    <property type="entry name" value="Phosphorylase Kinase, domain 1"/>
    <property type="match status" value="1"/>
</dbReference>
<dbReference type="STRING" id="66420.A0A194PPY5"/>
<dbReference type="PANTHER" id="PTHR22974:SF21">
    <property type="entry name" value="DUAL SPECIFICITY PROTEIN KINASE TTK"/>
    <property type="match status" value="1"/>
</dbReference>
<dbReference type="Gene3D" id="1.10.510.10">
    <property type="entry name" value="Transferase(Phosphotransferase) domain 1"/>
    <property type="match status" value="1"/>
</dbReference>
<evidence type="ECO:0000256" key="6">
    <source>
        <dbReference type="PROSITE-ProRule" id="PRU10141"/>
    </source>
</evidence>
<feature type="region of interest" description="Disordered" evidence="7">
    <location>
        <begin position="37"/>
        <end position="80"/>
    </location>
</feature>
<evidence type="ECO:0000256" key="4">
    <source>
        <dbReference type="ARBA" id="ARBA00022777"/>
    </source>
</evidence>
<evidence type="ECO:0000313" key="9">
    <source>
        <dbReference type="EMBL" id="KPI95377.1"/>
    </source>
</evidence>
<feature type="domain" description="Protein kinase" evidence="8">
    <location>
        <begin position="366"/>
        <end position="641"/>
    </location>
</feature>
<name>A0A194PPY5_PAPXU</name>
<dbReference type="PROSITE" id="PS00108">
    <property type="entry name" value="PROTEIN_KINASE_ST"/>
    <property type="match status" value="1"/>
</dbReference>
<evidence type="ECO:0000256" key="7">
    <source>
        <dbReference type="SAM" id="MobiDB-lite"/>
    </source>
</evidence>
<dbReference type="GO" id="GO:0004674">
    <property type="term" value="F:protein serine/threonine kinase activity"/>
    <property type="evidence" value="ECO:0007669"/>
    <property type="project" value="UniProtKB-KW"/>
</dbReference>
<proteinExistence type="predicted"/>
<evidence type="ECO:0000259" key="8">
    <source>
        <dbReference type="PROSITE" id="PS50011"/>
    </source>
</evidence>
<dbReference type="PANTHER" id="PTHR22974">
    <property type="entry name" value="MIXED LINEAGE PROTEIN KINASE"/>
    <property type="match status" value="1"/>
</dbReference>
<keyword evidence="5 6" id="KW-0067">ATP-binding</keyword>
<dbReference type="Pfam" id="PF00069">
    <property type="entry name" value="Pkinase"/>
    <property type="match status" value="1"/>
</dbReference>
<keyword evidence="4 9" id="KW-0418">Kinase</keyword>
<dbReference type="GO" id="GO:0005524">
    <property type="term" value="F:ATP binding"/>
    <property type="evidence" value="ECO:0007669"/>
    <property type="project" value="UniProtKB-UniRule"/>
</dbReference>
<dbReference type="GO" id="GO:0033316">
    <property type="term" value="P:meiotic spindle assembly checkpoint signaling"/>
    <property type="evidence" value="ECO:0007669"/>
    <property type="project" value="TreeGrafter"/>
</dbReference>
<dbReference type="FunFam" id="3.30.200.20:FF:000131">
    <property type="entry name" value="Dual specificity protein kinase TTK"/>
    <property type="match status" value="1"/>
</dbReference>
<dbReference type="PROSITE" id="PS50011">
    <property type="entry name" value="PROTEIN_KINASE_DOM"/>
    <property type="match status" value="1"/>
</dbReference>
<keyword evidence="2" id="KW-0808">Transferase</keyword>
<keyword evidence="1" id="KW-0723">Serine/threonine-protein kinase</keyword>
<dbReference type="PROSITE" id="PS00107">
    <property type="entry name" value="PROTEIN_KINASE_ATP"/>
    <property type="match status" value="1"/>
</dbReference>
<sequence>MTENTESSINSIKLAPMPMSALIANLWPLQTQDFTPDSSFSSCDSDESDCETVAKKSPNVPKYTTPTPKLQPSNNYTSDKKLRSTNKENTFENWLKSNKTYPNKENRIIQSVNKNAKLYQGSSKETCKRSALTPQQTNIQAQEKIGTAIKKTPEIIKQQQQQQQKLKSATPKIKSGIRHFTPGSSRKSQSKTLMQNVIQNKKDKVRCELFSSDQNKDEVQTKPSQRAAHLFATPAPAPAAPQTPAAVPAPSSVVISTPVITSVPASAAMSVSVTSVPSVPVSAAVSVSIPVSSSLPIPISAPVSTPISASVSKLVSVPIPAPVPETPLNRRLMPVACVPTPSYPEGLKGYNTKVTFNTIQVKDKKYLLLKKLGVGGSSEVYKVVELGTTGEYAMKTVYLGSDQDLAQGYVNEVRLLRELQDSIRVIRLYDYEYDRSNQVLRMILEAGETDLAALLRDRGAALPPALLLHYWEEMLHAVLFIHEQGVIHADLKPANFVLVSGRLKLIDFGIASAISSDATSVVRSQAAGTYSYISPEALMGGAGGYGCADDASAAPIKISFKSDVWSLGCILYSMVYGRTPFSHIPNLAKLAAILDPNHRIDYPPADHLPPTLITSLKWCLTYNARERPSVQQLLSFRHMAGARRPLPAPLIHKLRPHITQDELKLLQRAQL</sequence>
<feature type="region of interest" description="Disordered" evidence="7">
    <location>
        <begin position="167"/>
        <end position="190"/>
    </location>
</feature>
<dbReference type="GO" id="GO:0034501">
    <property type="term" value="P:protein localization to kinetochore"/>
    <property type="evidence" value="ECO:0007669"/>
    <property type="project" value="TreeGrafter"/>
</dbReference>
<dbReference type="AlphaFoldDB" id="A0A194PPY5"/>
<reference evidence="9 10" key="1">
    <citation type="journal article" date="2015" name="Nat. Commun.">
        <title>Outbred genome sequencing and CRISPR/Cas9 gene editing in butterflies.</title>
        <authorList>
            <person name="Li X."/>
            <person name="Fan D."/>
            <person name="Zhang W."/>
            <person name="Liu G."/>
            <person name="Zhang L."/>
            <person name="Zhao L."/>
            <person name="Fang X."/>
            <person name="Chen L."/>
            <person name="Dong Y."/>
            <person name="Chen Y."/>
            <person name="Ding Y."/>
            <person name="Zhao R."/>
            <person name="Feng M."/>
            <person name="Zhu Y."/>
            <person name="Feng Y."/>
            <person name="Jiang X."/>
            <person name="Zhu D."/>
            <person name="Xiang H."/>
            <person name="Feng X."/>
            <person name="Li S."/>
            <person name="Wang J."/>
            <person name="Zhang G."/>
            <person name="Kronforst M.R."/>
            <person name="Wang W."/>
        </authorList>
    </citation>
    <scope>NUCLEOTIDE SEQUENCE [LARGE SCALE GENOMIC DNA]</scope>
    <source>
        <strain evidence="9">Ya'a_city_454_Px</strain>
        <tissue evidence="9">Whole body</tissue>
    </source>
</reference>
<dbReference type="InterPro" id="IPR000719">
    <property type="entry name" value="Prot_kinase_dom"/>
</dbReference>
<keyword evidence="10" id="KW-1185">Reference proteome</keyword>
<dbReference type="GO" id="GO:0000776">
    <property type="term" value="C:kinetochore"/>
    <property type="evidence" value="ECO:0007669"/>
    <property type="project" value="TreeGrafter"/>
</dbReference>
<gene>
    <name evidence="9" type="ORF">RR46_08836</name>
</gene>
<feature type="binding site" evidence="6">
    <location>
        <position position="395"/>
    </location>
    <ligand>
        <name>ATP</name>
        <dbReference type="ChEBI" id="CHEBI:30616"/>
    </ligand>
</feature>
<dbReference type="GO" id="GO:0005634">
    <property type="term" value="C:nucleus"/>
    <property type="evidence" value="ECO:0007669"/>
    <property type="project" value="TreeGrafter"/>
</dbReference>
<evidence type="ECO:0000313" key="10">
    <source>
        <dbReference type="Proteomes" id="UP000053268"/>
    </source>
</evidence>
<feature type="compositionally biased region" description="Polar residues" evidence="7">
    <location>
        <begin position="62"/>
        <end position="77"/>
    </location>
</feature>
<evidence type="ECO:0000256" key="2">
    <source>
        <dbReference type="ARBA" id="ARBA00022679"/>
    </source>
</evidence>
<dbReference type="InterPro" id="IPR011009">
    <property type="entry name" value="Kinase-like_dom_sf"/>
</dbReference>
<dbReference type="GO" id="GO:0004712">
    <property type="term" value="F:protein serine/threonine/tyrosine kinase activity"/>
    <property type="evidence" value="ECO:0007669"/>
    <property type="project" value="TreeGrafter"/>
</dbReference>
<evidence type="ECO:0000256" key="5">
    <source>
        <dbReference type="ARBA" id="ARBA00022840"/>
    </source>
</evidence>
<evidence type="ECO:0000256" key="1">
    <source>
        <dbReference type="ARBA" id="ARBA00022527"/>
    </source>
</evidence>
<dbReference type="Proteomes" id="UP000053268">
    <property type="component" value="Unassembled WGS sequence"/>
</dbReference>
<protein>
    <submittedName>
        <fullName evidence="9">Dual specificity protein kinase Ttk</fullName>
    </submittedName>
</protein>
<dbReference type="GO" id="GO:0007059">
    <property type="term" value="P:chromosome segregation"/>
    <property type="evidence" value="ECO:0007669"/>
    <property type="project" value="TreeGrafter"/>
</dbReference>
<dbReference type="SUPFAM" id="SSF56112">
    <property type="entry name" value="Protein kinase-like (PK-like)"/>
    <property type="match status" value="1"/>
</dbReference>
<accession>A0A194PPY5</accession>
<dbReference type="EMBL" id="KQ459596">
    <property type="protein sequence ID" value="KPI95377.1"/>
    <property type="molecule type" value="Genomic_DNA"/>
</dbReference>
<dbReference type="InterPro" id="IPR008271">
    <property type="entry name" value="Ser/Thr_kinase_AS"/>
</dbReference>
<dbReference type="InterPro" id="IPR017441">
    <property type="entry name" value="Protein_kinase_ATP_BS"/>
</dbReference>
<dbReference type="SMART" id="SM00220">
    <property type="entry name" value="S_TKc"/>
    <property type="match status" value="1"/>
</dbReference>
<keyword evidence="3 6" id="KW-0547">Nucleotide-binding</keyword>